<dbReference type="Proteomes" id="UP000199495">
    <property type="component" value="Unassembled WGS sequence"/>
</dbReference>
<proteinExistence type="predicted"/>
<dbReference type="AlphaFoldDB" id="A0A1G8A310"/>
<dbReference type="EMBL" id="FNCS01000025">
    <property type="protein sequence ID" value="SDH15276.1"/>
    <property type="molecule type" value="Genomic_DNA"/>
</dbReference>
<dbReference type="RefSeq" id="WP_090599753.1">
    <property type="nucleotide sequence ID" value="NZ_FNCS01000025.1"/>
</dbReference>
<keyword evidence="2" id="KW-1185">Reference proteome</keyword>
<reference evidence="1 2" key="1">
    <citation type="submission" date="2016-10" db="EMBL/GenBank/DDBJ databases">
        <authorList>
            <person name="de Groot N.N."/>
        </authorList>
    </citation>
    <scope>NUCLEOTIDE SEQUENCE [LARGE SCALE GENOMIC DNA]</scope>
    <source>
        <strain evidence="1 2">CGMCC 1.10267</strain>
    </source>
</reference>
<evidence type="ECO:0000313" key="2">
    <source>
        <dbReference type="Proteomes" id="UP000199495"/>
    </source>
</evidence>
<organism evidence="1 2">
    <name type="scientific">Pelagibacterium luteolum</name>
    <dbReference type="NCBI Taxonomy" id="440168"/>
    <lineage>
        <taxon>Bacteria</taxon>
        <taxon>Pseudomonadati</taxon>
        <taxon>Pseudomonadota</taxon>
        <taxon>Alphaproteobacteria</taxon>
        <taxon>Hyphomicrobiales</taxon>
        <taxon>Devosiaceae</taxon>
        <taxon>Pelagibacterium</taxon>
    </lineage>
</organism>
<name>A0A1G8A310_9HYPH</name>
<gene>
    <name evidence="1" type="ORF">SAMN04487974_12527</name>
</gene>
<accession>A0A1G8A310</accession>
<dbReference type="OrthoDB" id="7961458at2"/>
<sequence>MPKTTAAQFFATVGQDTQLTRRFLLATHDKHSAEAIEAIAQFAREIGFDLSFEDIRRTRSGPPPAQV</sequence>
<protein>
    <recommendedName>
        <fullName evidence="3">Nif11 domain-containing protein</fullName>
    </recommendedName>
</protein>
<dbReference type="STRING" id="440168.SAMN04487974_12527"/>
<evidence type="ECO:0008006" key="3">
    <source>
        <dbReference type="Google" id="ProtNLM"/>
    </source>
</evidence>
<evidence type="ECO:0000313" key="1">
    <source>
        <dbReference type="EMBL" id="SDH15276.1"/>
    </source>
</evidence>